<dbReference type="InterPro" id="IPR036721">
    <property type="entry name" value="RCK_C_sf"/>
</dbReference>
<sequence length="160" mass="16708">MNLEETPLPGIGVRREITLSTGRRVGVVILRDGDVELIVSQRDDPDACQAAIRLTVEEAGAIGAMLGAPQLVAQLTDQHSDLPGVNTRQFVLSDDSPHTESTLGDTHLRTRTGASIVAISRAGQVIPSPGPSFQLATGDVLVVVGTSDGLEKAAQLLSHG</sequence>
<organism evidence="2 3">
    <name type="scientific">Arthrobacter halodurans</name>
    <dbReference type="NCBI Taxonomy" id="516699"/>
    <lineage>
        <taxon>Bacteria</taxon>
        <taxon>Bacillati</taxon>
        <taxon>Actinomycetota</taxon>
        <taxon>Actinomycetes</taxon>
        <taxon>Micrococcales</taxon>
        <taxon>Micrococcaceae</taxon>
        <taxon>Arthrobacter</taxon>
    </lineage>
</organism>
<dbReference type="InterPro" id="IPR026278">
    <property type="entry name" value="KhtT"/>
</dbReference>
<name>A0ABV4UPV3_9MICC</name>
<evidence type="ECO:0000313" key="2">
    <source>
        <dbReference type="EMBL" id="MFB0834745.1"/>
    </source>
</evidence>
<evidence type="ECO:0000313" key="3">
    <source>
        <dbReference type="Proteomes" id="UP001575652"/>
    </source>
</evidence>
<feature type="domain" description="RCK C-terminal" evidence="1">
    <location>
        <begin position="75"/>
        <end position="159"/>
    </location>
</feature>
<dbReference type="Gene3D" id="3.30.70.1450">
    <property type="entry name" value="Regulator of K+ conductance, C-terminal domain"/>
    <property type="match status" value="1"/>
</dbReference>
<dbReference type="PIRSF" id="PIRSF005028">
    <property type="entry name" value="KhtT"/>
    <property type="match status" value="1"/>
</dbReference>
<dbReference type="PANTHER" id="PTHR30445:SF8">
    <property type="entry name" value="K(+)_H(+) ANTIPORTER SUBUNIT KHTT"/>
    <property type="match status" value="1"/>
</dbReference>
<dbReference type="InterPro" id="IPR050144">
    <property type="entry name" value="AAE_transporter"/>
</dbReference>
<dbReference type="RefSeq" id="WP_373971919.1">
    <property type="nucleotide sequence ID" value="NZ_JBHDLJ010000006.1"/>
</dbReference>
<dbReference type="PROSITE" id="PS51202">
    <property type="entry name" value="RCK_C"/>
    <property type="match status" value="1"/>
</dbReference>
<protein>
    <submittedName>
        <fullName evidence="2">Cation:proton antiporter regulatory subunit</fullName>
    </submittedName>
</protein>
<keyword evidence="3" id="KW-1185">Reference proteome</keyword>
<reference evidence="2 3" key="1">
    <citation type="submission" date="2024-09" db="EMBL/GenBank/DDBJ databases">
        <authorList>
            <person name="Salinas-Garcia M.A."/>
            <person name="Prieme A."/>
        </authorList>
    </citation>
    <scope>NUCLEOTIDE SEQUENCE [LARGE SCALE GENOMIC DNA]</scope>
    <source>
        <strain evidence="2 3">DSM 21081</strain>
    </source>
</reference>
<accession>A0ABV4UPV3</accession>
<comment type="caution">
    <text evidence="2">The sequence shown here is derived from an EMBL/GenBank/DDBJ whole genome shotgun (WGS) entry which is preliminary data.</text>
</comment>
<dbReference type="Pfam" id="PF25991">
    <property type="entry name" value="KhtT_N"/>
    <property type="match status" value="1"/>
</dbReference>
<evidence type="ECO:0000259" key="1">
    <source>
        <dbReference type="PROSITE" id="PS51202"/>
    </source>
</evidence>
<dbReference type="InterPro" id="IPR006037">
    <property type="entry name" value="RCK_C"/>
</dbReference>
<gene>
    <name evidence="2" type="ORF">ACETWP_09110</name>
</gene>
<dbReference type="Proteomes" id="UP001575652">
    <property type="component" value="Unassembled WGS sequence"/>
</dbReference>
<dbReference type="SUPFAM" id="SSF116726">
    <property type="entry name" value="TrkA C-terminal domain-like"/>
    <property type="match status" value="1"/>
</dbReference>
<dbReference type="Pfam" id="PF02080">
    <property type="entry name" value="TrkA_C"/>
    <property type="match status" value="1"/>
</dbReference>
<proteinExistence type="predicted"/>
<dbReference type="InterPro" id="IPR058776">
    <property type="entry name" value="KhtT-like_N"/>
</dbReference>
<dbReference type="PANTHER" id="PTHR30445">
    <property type="entry name" value="K(+)_H(+) ANTIPORTER SUBUNIT KHTT"/>
    <property type="match status" value="1"/>
</dbReference>
<dbReference type="EMBL" id="JBHDLJ010000006">
    <property type="protein sequence ID" value="MFB0834745.1"/>
    <property type="molecule type" value="Genomic_DNA"/>
</dbReference>